<accession>A0A7J5UQJ9</accession>
<gene>
    <name evidence="1" type="ORF">GB883_09245</name>
</gene>
<organism evidence="1 2">
    <name type="scientific">Georgenia thermotolerans</name>
    <dbReference type="NCBI Taxonomy" id="527326"/>
    <lineage>
        <taxon>Bacteria</taxon>
        <taxon>Bacillati</taxon>
        <taxon>Actinomycetota</taxon>
        <taxon>Actinomycetes</taxon>
        <taxon>Micrococcales</taxon>
        <taxon>Bogoriellaceae</taxon>
        <taxon>Georgenia</taxon>
    </lineage>
</organism>
<dbReference type="OrthoDB" id="981250at2"/>
<name>A0A7J5UQJ9_9MICO</name>
<evidence type="ECO:0000313" key="2">
    <source>
        <dbReference type="Proteomes" id="UP000451860"/>
    </source>
</evidence>
<proteinExistence type="predicted"/>
<sequence length="145" mass="15488">MSYEVHLTRAELPWESAEQPIDLGEWLAYAGARPDLRVNGRIGWADGTEVPVYEYRCAAGYPVSLTWGEGAVAVKGWLTRTPRVSCCPWPRDCGRTWWATTASATPATASSGWTNGSAGAGRAARKNRVAPDGAAGSYVAVKCGL</sequence>
<dbReference type="EMBL" id="WHJE01000034">
    <property type="protein sequence ID" value="KAE8764394.1"/>
    <property type="molecule type" value="Genomic_DNA"/>
</dbReference>
<reference evidence="1 2" key="1">
    <citation type="submission" date="2019-10" db="EMBL/GenBank/DDBJ databases">
        <title>Georgenia wutianyii sp. nov. and Georgenia yuyongxinii sp. nov. isolated from plateau pika (Ochotona curzoniae) in the Qinghai-Tibet plateau of China.</title>
        <authorList>
            <person name="Tian Z."/>
        </authorList>
    </citation>
    <scope>NUCLEOTIDE SEQUENCE [LARGE SCALE GENOMIC DNA]</scope>
    <source>
        <strain evidence="1 2">DSM 21501</strain>
    </source>
</reference>
<dbReference type="RefSeq" id="WP_152202798.1">
    <property type="nucleotide sequence ID" value="NZ_VUKF01000018.1"/>
</dbReference>
<evidence type="ECO:0000313" key="1">
    <source>
        <dbReference type="EMBL" id="KAE8764394.1"/>
    </source>
</evidence>
<dbReference type="Proteomes" id="UP000451860">
    <property type="component" value="Unassembled WGS sequence"/>
</dbReference>
<keyword evidence="2" id="KW-1185">Reference proteome</keyword>
<dbReference type="AlphaFoldDB" id="A0A7J5UQJ9"/>
<protein>
    <submittedName>
        <fullName evidence="1">Uncharacterized protein</fullName>
    </submittedName>
</protein>
<comment type="caution">
    <text evidence="1">The sequence shown here is derived from an EMBL/GenBank/DDBJ whole genome shotgun (WGS) entry which is preliminary data.</text>
</comment>